<accession>A0A9D4NLW9</accession>
<sequence length="50" mass="5602">MGTGGNSNRVGIVIPHQASQDRRPQFLLQQPKNHADDFLHVFNLSLNTEC</sequence>
<name>A0A9D4NLW9_DREPO</name>
<evidence type="ECO:0000313" key="1">
    <source>
        <dbReference type="EMBL" id="KAH3896124.1"/>
    </source>
</evidence>
<protein>
    <submittedName>
        <fullName evidence="1">Uncharacterized protein</fullName>
    </submittedName>
</protein>
<proteinExistence type="predicted"/>
<gene>
    <name evidence="1" type="ORF">DPMN_020297</name>
</gene>
<dbReference type="AlphaFoldDB" id="A0A9D4NLW9"/>
<dbReference type="EMBL" id="JAIWYP010000001">
    <property type="protein sequence ID" value="KAH3896124.1"/>
    <property type="molecule type" value="Genomic_DNA"/>
</dbReference>
<organism evidence="1 2">
    <name type="scientific">Dreissena polymorpha</name>
    <name type="common">Zebra mussel</name>
    <name type="synonym">Mytilus polymorpha</name>
    <dbReference type="NCBI Taxonomy" id="45954"/>
    <lineage>
        <taxon>Eukaryota</taxon>
        <taxon>Metazoa</taxon>
        <taxon>Spiralia</taxon>
        <taxon>Lophotrochozoa</taxon>
        <taxon>Mollusca</taxon>
        <taxon>Bivalvia</taxon>
        <taxon>Autobranchia</taxon>
        <taxon>Heteroconchia</taxon>
        <taxon>Euheterodonta</taxon>
        <taxon>Imparidentia</taxon>
        <taxon>Neoheterodontei</taxon>
        <taxon>Myida</taxon>
        <taxon>Dreissenoidea</taxon>
        <taxon>Dreissenidae</taxon>
        <taxon>Dreissena</taxon>
    </lineage>
</organism>
<reference evidence="1" key="2">
    <citation type="submission" date="2020-11" db="EMBL/GenBank/DDBJ databases">
        <authorList>
            <person name="McCartney M.A."/>
            <person name="Auch B."/>
            <person name="Kono T."/>
            <person name="Mallez S."/>
            <person name="Becker A."/>
            <person name="Gohl D.M."/>
            <person name="Silverstein K.A.T."/>
            <person name="Koren S."/>
            <person name="Bechman K.B."/>
            <person name="Herman A."/>
            <person name="Abrahante J.E."/>
            <person name="Garbe J."/>
        </authorList>
    </citation>
    <scope>NUCLEOTIDE SEQUENCE</scope>
    <source>
        <strain evidence="1">Duluth1</strain>
        <tissue evidence="1">Whole animal</tissue>
    </source>
</reference>
<evidence type="ECO:0000313" key="2">
    <source>
        <dbReference type="Proteomes" id="UP000828390"/>
    </source>
</evidence>
<reference evidence="1" key="1">
    <citation type="journal article" date="2019" name="bioRxiv">
        <title>The Genome of the Zebra Mussel, Dreissena polymorpha: A Resource for Invasive Species Research.</title>
        <authorList>
            <person name="McCartney M.A."/>
            <person name="Auch B."/>
            <person name="Kono T."/>
            <person name="Mallez S."/>
            <person name="Zhang Y."/>
            <person name="Obille A."/>
            <person name="Becker A."/>
            <person name="Abrahante J.E."/>
            <person name="Garbe J."/>
            <person name="Badalamenti J.P."/>
            <person name="Herman A."/>
            <person name="Mangelson H."/>
            <person name="Liachko I."/>
            <person name="Sullivan S."/>
            <person name="Sone E.D."/>
            <person name="Koren S."/>
            <person name="Silverstein K.A.T."/>
            <person name="Beckman K.B."/>
            <person name="Gohl D.M."/>
        </authorList>
    </citation>
    <scope>NUCLEOTIDE SEQUENCE</scope>
    <source>
        <strain evidence="1">Duluth1</strain>
        <tissue evidence="1">Whole animal</tissue>
    </source>
</reference>
<dbReference type="Proteomes" id="UP000828390">
    <property type="component" value="Unassembled WGS sequence"/>
</dbReference>
<keyword evidence="2" id="KW-1185">Reference proteome</keyword>
<comment type="caution">
    <text evidence="1">The sequence shown here is derived from an EMBL/GenBank/DDBJ whole genome shotgun (WGS) entry which is preliminary data.</text>
</comment>